<evidence type="ECO:0000256" key="1">
    <source>
        <dbReference type="SAM" id="MobiDB-lite"/>
    </source>
</evidence>
<dbReference type="Proteomes" id="UP000823749">
    <property type="component" value="Chromosome 5"/>
</dbReference>
<dbReference type="PANTHER" id="PTHR31170:SF25">
    <property type="entry name" value="BNAA09G04570D PROTEIN"/>
    <property type="match status" value="1"/>
</dbReference>
<reference evidence="2" key="1">
    <citation type="submission" date="2020-08" db="EMBL/GenBank/DDBJ databases">
        <title>Plant Genome Project.</title>
        <authorList>
            <person name="Zhang R.-G."/>
        </authorList>
    </citation>
    <scope>NUCLEOTIDE SEQUENCE</scope>
    <source>
        <strain evidence="2">WSP0</strain>
        <tissue evidence="2">Leaf</tissue>
    </source>
</reference>
<dbReference type="AlphaFoldDB" id="A0AAV6KDQ7"/>
<accession>A0AAV6KDQ7</accession>
<dbReference type="EMBL" id="JACTNZ010000005">
    <property type="protein sequence ID" value="KAG5550464.1"/>
    <property type="molecule type" value="Genomic_DNA"/>
</dbReference>
<dbReference type="InterPro" id="IPR004158">
    <property type="entry name" value="DUF247_pln"/>
</dbReference>
<protein>
    <submittedName>
        <fullName evidence="2">Uncharacterized protein</fullName>
    </submittedName>
</protein>
<feature type="region of interest" description="Disordered" evidence="1">
    <location>
        <begin position="160"/>
        <end position="181"/>
    </location>
</feature>
<keyword evidence="3" id="KW-1185">Reference proteome</keyword>
<dbReference type="PANTHER" id="PTHR31170">
    <property type="entry name" value="BNAC04G53230D PROTEIN"/>
    <property type="match status" value="1"/>
</dbReference>
<comment type="caution">
    <text evidence="2">The sequence shown here is derived from an EMBL/GenBank/DDBJ whole genome shotgun (WGS) entry which is preliminary data.</text>
</comment>
<proteinExistence type="predicted"/>
<evidence type="ECO:0000313" key="2">
    <source>
        <dbReference type="EMBL" id="KAG5550464.1"/>
    </source>
</evidence>
<gene>
    <name evidence="2" type="ORF">RHGRI_015435</name>
</gene>
<organism evidence="2 3">
    <name type="scientific">Rhododendron griersonianum</name>
    <dbReference type="NCBI Taxonomy" id="479676"/>
    <lineage>
        <taxon>Eukaryota</taxon>
        <taxon>Viridiplantae</taxon>
        <taxon>Streptophyta</taxon>
        <taxon>Embryophyta</taxon>
        <taxon>Tracheophyta</taxon>
        <taxon>Spermatophyta</taxon>
        <taxon>Magnoliopsida</taxon>
        <taxon>eudicotyledons</taxon>
        <taxon>Gunneridae</taxon>
        <taxon>Pentapetalae</taxon>
        <taxon>asterids</taxon>
        <taxon>Ericales</taxon>
        <taxon>Ericaceae</taxon>
        <taxon>Ericoideae</taxon>
        <taxon>Rhodoreae</taxon>
        <taxon>Rhododendron</taxon>
    </lineage>
</organism>
<dbReference type="Pfam" id="PF03140">
    <property type="entry name" value="DUF247"/>
    <property type="match status" value="1"/>
</dbReference>
<evidence type="ECO:0000313" key="3">
    <source>
        <dbReference type="Proteomes" id="UP000823749"/>
    </source>
</evidence>
<name>A0AAV6KDQ7_9ERIC</name>
<sequence length="181" mass="21228">MEDPNQSFDPTSFPLTNTIGKELHKSFQKTTKSLFSARIYRVPNDLRELNKSAYIPRIISIGPLHWKEKHLPTPMQDIKKYYAYYLFTRVTERMNSDVQKRKKKTELLQECVGKMKQCLERAKKFYAEELKLNDDEMVEMMLVDGCFILELLYASKAAEEKTTNGRDSGNPKVRIERPTRP</sequence>